<gene>
    <name evidence="1" type="ORF">AC1_A0454</name>
</gene>
<dbReference type="EMBL" id="ABDV01000024">
    <property type="protein sequence ID" value="EDT23014.1"/>
    <property type="molecule type" value="Genomic_DNA"/>
</dbReference>
<protein>
    <submittedName>
        <fullName evidence="1">Uncharacterized protein</fullName>
    </submittedName>
</protein>
<dbReference type="Proteomes" id="UP000004342">
    <property type="component" value="Unassembled WGS sequence"/>
</dbReference>
<dbReference type="AlphaFoldDB" id="A0AAV3BQD8"/>
<accession>A0AAV3BQD8</accession>
<name>A0AAV3BQD8_CLOPF</name>
<comment type="caution">
    <text evidence="1">The sequence shown here is derived from an EMBL/GenBank/DDBJ whole genome shotgun (WGS) entry which is preliminary data.</text>
</comment>
<evidence type="ECO:0000313" key="1">
    <source>
        <dbReference type="EMBL" id="EDT23014.1"/>
    </source>
</evidence>
<organism evidence="1 2">
    <name type="scientific">Clostridium perfringens B str. ATCC 3626</name>
    <dbReference type="NCBI Taxonomy" id="451754"/>
    <lineage>
        <taxon>Bacteria</taxon>
        <taxon>Bacillati</taxon>
        <taxon>Bacillota</taxon>
        <taxon>Clostridia</taxon>
        <taxon>Eubacteriales</taxon>
        <taxon>Clostridiaceae</taxon>
        <taxon>Clostridium</taxon>
    </lineage>
</organism>
<proteinExistence type="predicted"/>
<reference evidence="1 2" key="1">
    <citation type="submission" date="2007-07" db="EMBL/GenBank/DDBJ databases">
        <title>Annotation of Clostridium perfringens B str. ATCC 3626.</title>
        <authorList>
            <person name="Paulsen I."/>
            <person name="Sebastian Y."/>
        </authorList>
    </citation>
    <scope>NUCLEOTIDE SEQUENCE [LARGE SCALE GENOMIC DNA]</scope>
    <source>
        <strain evidence="2">B str. ATCC 3626</strain>
    </source>
</reference>
<sequence>MNNSKEMYFYENIDLDKILSKFKNYEGAISNFCKGNNIS</sequence>
<evidence type="ECO:0000313" key="2">
    <source>
        <dbReference type="Proteomes" id="UP000004342"/>
    </source>
</evidence>